<evidence type="ECO:0000313" key="2">
    <source>
        <dbReference type="EMBL" id="TNY23024.1"/>
    </source>
</evidence>
<sequence>MRTQQFQHHLASAFQAFARPGRVGGDSRFRSLRTHPPVRVAATVGLMGACLLSSVKRAGWLAHPRRPSLGPLDTVRFYPPFAPPGRRGSLLPPSLDSLQPVCMYPLSREPSANRAGYYPSHSPLAGPRFDRQHDAEGRAFAQSFLVTAHPEFHLFLTDQGYTPDVSDAWLSLLCGRLESWFVEARKEKVFNAYREWEVSARLGPARGAWDSGGLSPRPHAPDLENGGERAGRSRRSAPGRTCQQRQRSHGVDEEPLPRAHAAPLASTTLLPLLRPLPPPLPRASRPLHNLHHALVDPPCHPRRAPLPGPPPRRVPAPPRARAPALPLRRSGARLRRRGGRGRLPPAEWAEPHAPLVARGVRPRGAPAGEASAGLGLDVGRAVRALEACPLCEPAGSCHWNQLRG</sequence>
<comment type="caution">
    <text evidence="2">The sequence shown here is derived from an EMBL/GenBank/DDBJ whole genome shotgun (WGS) entry which is preliminary data.</text>
</comment>
<feature type="region of interest" description="Disordered" evidence="1">
    <location>
        <begin position="207"/>
        <end position="258"/>
    </location>
</feature>
<dbReference type="EMBL" id="SOZI01000016">
    <property type="protein sequence ID" value="TNY23024.1"/>
    <property type="molecule type" value="Genomic_DNA"/>
</dbReference>
<protein>
    <submittedName>
        <fullName evidence="2">Uncharacterized protein</fullName>
    </submittedName>
</protein>
<feature type="region of interest" description="Disordered" evidence="1">
    <location>
        <begin position="300"/>
        <end position="323"/>
    </location>
</feature>
<name>A0A5C5G3Y6_9BASI</name>
<proteinExistence type="predicted"/>
<feature type="compositionally biased region" description="Pro residues" evidence="1">
    <location>
        <begin position="304"/>
        <end position="320"/>
    </location>
</feature>
<evidence type="ECO:0000313" key="3">
    <source>
        <dbReference type="Proteomes" id="UP000311382"/>
    </source>
</evidence>
<feature type="compositionally biased region" description="Basic and acidic residues" evidence="1">
    <location>
        <begin position="219"/>
        <end position="231"/>
    </location>
</feature>
<organism evidence="2 3">
    <name type="scientific">Rhodotorula diobovata</name>
    <dbReference type="NCBI Taxonomy" id="5288"/>
    <lineage>
        <taxon>Eukaryota</taxon>
        <taxon>Fungi</taxon>
        <taxon>Dikarya</taxon>
        <taxon>Basidiomycota</taxon>
        <taxon>Pucciniomycotina</taxon>
        <taxon>Microbotryomycetes</taxon>
        <taxon>Sporidiobolales</taxon>
        <taxon>Sporidiobolaceae</taxon>
        <taxon>Rhodotorula</taxon>
    </lineage>
</organism>
<keyword evidence="3" id="KW-1185">Reference proteome</keyword>
<dbReference type="Proteomes" id="UP000311382">
    <property type="component" value="Unassembled WGS sequence"/>
</dbReference>
<reference evidence="2 3" key="1">
    <citation type="submission" date="2019-03" db="EMBL/GenBank/DDBJ databases">
        <title>Rhodosporidium diobovatum UCD-FST 08-225 genome sequencing, assembly, and annotation.</title>
        <authorList>
            <person name="Fakankun I.U."/>
            <person name="Fristensky B."/>
            <person name="Levin D.B."/>
        </authorList>
    </citation>
    <scope>NUCLEOTIDE SEQUENCE [LARGE SCALE GENOMIC DNA]</scope>
    <source>
        <strain evidence="2 3">UCD-FST 08-225</strain>
    </source>
</reference>
<dbReference type="AlphaFoldDB" id="A0A5C5G3Y6"/>
<evidence type="ECO:0000256" key="1">
    <source>
        <dbReference type="SAM" id="MobiDB-lite"/>
    </source>
</evidence>
<accession>A0A5C5G3Y6</accession>
<gene>
    <name evidence="2" type="ORF">DMC30DRAFT_77244</name>
</gene>